<feature type="binding site" evidence="9">
    <location>
        <position position="27"/>
    </location>
    <ligand>
        <name>3-phosphoshikimate</name>
        <dbReference type="ChEBI" id="CHEBI:145989"/>
    </ligand>
</feature>
<proteinExistence type="inferred from homology"/>
<keyword evidence="6 9" id="KW-0808">Transferase</keyword>
<dbReference type="EC" id="2.5.1.19" evidence="9"/>
<evidence type="ECO:0000313" key="12">
    <source>
        <dbReference type="Proteomes" id="UP001271648"/>
    </source>
</evidence>
<protein>
    <recommendedName>
        <fullName evidence="9">3-phosphoshikimate 1-carboxyvinyltransferase</fullName>
        <ecNumber evidence="9">2.5.1.19</ecNumber>
    </recommendedName>
    <alternativeName>
        <fullName evidence="9">5-enolpyruvylshikimate-3-phosphate synthase</fullName>
        <shortName evidence="9">EPSP synthase</shortName>
        <shortName evidence="9">EPSPS</shortName>
    </alternativeName>
</protein>
<dbReference type="InterPro" id="IPR001986">
    <property type="entry name" value="Enolpyruvate_Tfrase_dom"/>
</dbReference>
<evidence type="ECO:0000256" key="8">
    <source>
        <dbReference type="ARBA" id="ARBA00044633"/>
    </source>
</evidence>
<dbReference type="GO" id="GO:0003866">
    <property type="term" value="F:3-phosphoshikimate 1-carboxyvinyltransferase activity"/>
    <property type="evidence" value="ECO:0007669"/>
    <property type="project" value="UniProtKB-UniRule"/>
</dbReference>
<feature type="binding site" evidence="9">
    <location>
        <position position="31"/>
    </location>
    <ligand>
        <name>3-phosphoshikimate</name>
        <dbReference type="ChEBI" id="CHEBI:145989"/>
    </ligand>
</feature>
<dbReference type="FunFam" id="3.65.10.10:FF:000005">
    <property type="entry name" value="3-phosphoshikimate 1-carboxyvinyltransferase"/>
    <property type="match status" value="1"/>
</dbReference>
<name>A0AAW9A466_9BACL</name>
<dbReference type="GO" id="GO:0005737">
    <property type="term" value="C:cytoplasm"/>
    <property type="evidence" value="ECO:0007669"/>
    <property type="project" value="UniProtKB-SubCell"/>
</dbReference>
<dbReference type="PROSITE" id="PS00885">
    <property type="entry name" value="EPSP_SYNTHASE_2"/>
    <property type="match status" value="1"/>
</dbReference>
<gene>
    <name evidence="9 11" type="primary">aroA</name>
    <name evidence="11" type="ORF">QTL97_01195</name>
</gene>
<feature type="binding site" evidence="9">
    <location>
        <position position="98"/>
    </location>
    <ligand>
        <name>phosphoenolpyruvate</name>
        <dbReference type="ChEBI" id="CHEBI:58702"/>
    </ligand>
</feature>
<evidence type="ECO:0000256" key="5">
    <source>
        <dbReference type="ARBA" id="ARBA00022605"/>
    </source>
</evidence>
<keyword evidence="4 9" id="KW-0963">Cytoplasm</keyword>
<keyword evidence="7 9" id="KW-0057">Aromatic amino acid biosynthesis</keyword>
<comment type="catalytic activity">
    <reaction evidence="8">
        <text>3-phosphoshikimate + phosphoenolpyruvate = 5-O-(1-carboxyvinyl)-3-phosphoshikimate + phosphate</text>
        <dbReference type="Rhea" id="RHEA:21256"/>
        <dbReference type="ChEBI" id="CHEBI:43474"/>
        <dbReference type="ChEBI" id="CHEBI:57701"/>
        <dbReference type="ChEBI" id="CHEBI:58702"/>
        <dbReference type="ChEBI" id="CHEBI:145989"/>
        <dbReference type="EC" id="2.5.1.19"/>
    </reaction>
    <physiologicalReaction direction="left-to-right" evidence="8">
        <dbReference type="Rhea" id="RHEA:21257"/>
    </physiologicalReaction>
</comment>
<dbReference type="Proteomes" id="UP001271648">
    <property type="component" value="Unassembled WGS sequence"/>
</dbReference>
<comment type="caution">
    <text evidence="9">Lacks conserved residue(s) required for the propagation of feature annotation.</text>
</comment>
<dbReference type="HAMAP" id="MF_00210">
    <property type="entry name" value="EPSP_synth"/>
    <property type="match status" value="1"/>
</dbReference>
<comment type="pathway">
    <text evidence="2 9">Metabolic intermediate biosynthesis; chorismate biosynthesis; chorismate from D-erythrose 4-phosphate and phosphoenolpyruvate: step 6/7.</text>
</comment>
<evidence type="ECO:0000256" key="6">
    <source>
        <dbReference type="ARBA" id="ARBA00022679"/>
    </source>
</evidence>
<feature type="binding site" evidence="9">
    <location>
        <position position="173"/>
    </location>
    <ligand>
        <name>phosphoenolpyruvate</name>
        <dbReference type="ChEBI" id="CHEBI:58702"/>
    </ligand>
</feature>
<dbReference type="GO" id="GO:0008652">
    <property type="term" value="P:amino acid biosynthetic process"/>
    <property type="evidence" value="ECO:0007669"/>
    <property type="project" value="UniProtKB-KW"/>
</dbReference>
<feature type="binding site" evidence="9">
    <location>
        <position position="319"/>
    </location>
    <ligand>
        <name>3-phosphoshikimate</name>
        <dbReference type="ChEBI" id="CHEBI:145989"/>
    </ligand>
</feature>
<evidence type="ECO:0000256" key="3">
    <source>
        <dbReference type="ARBA" id="ARBA00009948"/>
    </source>
</evidence>
<dbReference type="GO" id="GO:0009073">
    <property type="term" value="P:aromatic amino acid family biosynthetic process"/>
    <property type="evidence" value="ECO:0007669"/>
    <property type="project" value="UniProtKB-KW"/>
</dbReference>
<comment type="subunit">
    <text evidence="9">Monomer.</text>
</comment>
<evidence type="ECO:0000259" key="10">
    <source>
        <dbReference type="Pfam" id="PF00275"/>
    </source>
</evidence>
<evidence type="ECO:0000256" key="1">
    <source>
        <dbReference type="ARBA" id="ARBA00002174"/>
    </source>
</evidence>
<comment type="similarity">
    <text evidence="3 9">Belongs to the EPSP synthase family.</text>
</comment>
<dbReference type="CDD" id="cd01556">
    <property type="entry name" value="EPSP_synthase"/>
    <property type="match status" value="1"/>
</dbReference>
<comment type="caution">
    <text evidence="11">The sequence shown here is derived from an EMBL/GenBank/DDBJ whole genome shotgun (WGS) entry which is preliminary data.</text>
</comment>
<keyword evidence="12" id="KW-1185">Reference proteome</keyword>
<feature type="binding site" evidence="9">
    <location>
        <position position="26"/>
    </location>
    <ligand>
        <name>3-phosphoshikimate</name>
        <dbReference type="ChEBI" id="CHEBI:145989"/>
    </ligand>
</feature>
<dbReference type="PROSITE" id="PS00104">
    <property type="entry name" value="EPSP_SYNTHASE_1"/>
    <property type="match status" value="1"/>
</dbReference>
<feature type="binding site" evidence="9">
    <location>
        <position position="392"/>
    </location>
    <ligand>
        <name>phosphoenolpyruvate</name>
        <dbReference type="ChEBI" id="CHEBI:58702"/>
    </ligand>
</feature>
<dbReference type="PANTHER" id="PTHR21090">
    <property type="entry name" value="AROM/DEHYDROQUINATE SYNTHASE"/>
    <property type="match status" value="1"/>
</dbReference>
<dbReference type="PIRSF" id="PIRSF000505">
    <property type="entry name" value="EPSPS"/>
    <property type="match status" value="1"/>
</dbReference>
<evidence type="ECO:0000256" key="2">
    <source>
        <dbReference type="ARBA" id="ARBA00004811"/>
    </source>
</evidence>
<dbReference type="Gene3D" id="3.65.10.10">
    <property type="entry name" value="Enolpyruvate transferase domain"/>
    <property type="match status" value="2"/>
</dbReference>
<evidence type="ECO:0000256" key="7">
    <source>
        <dbReference type="ARBA" id="ARBA00023141"/>
    </source>
</evidence>
<accession>A0AAW9A466</accession>
<evidence type="ECO:0000256" key="4">
    <source>
        <dbReference type="ARBA" id="ARBA00022490"/>
    </source>
</evidence>
<reference evidence="11 12" key="1">
    <citation type="submission" date="2023-06" db="EMBL/GenBank/DDBJ databases">
        <title>Sporosarcina sp. nov., isolated from Korean traditional fermented seafood 'Jeotgal'.</title>
        <authorList>
            <person name="Yang A.I."/>
            <person name="Shin N.-R."/>
        </authorList>
    </citation>
    <scope>NUCLEOTIDE SEQUENCE [LARGE SCALE GENOMIC DNA]</scope>
    <source>
        <strain evidence="11 12">KCTC43456</strain>
    </source>
</reference>
<dbReference type="NCBIfam" id="TIGR01356">
    <property type="entry name" value="aroA"/>
    <property type="match status" value="1"/>
</dbReference>
<dbReference type="SUPFAM" id="SSF55205">
    <property type="entry name" value="EPT/RTPC-like"/>
    <property type="match status" value="1"/>
</dbReference>
<keyword evidence="5 9" id="KW-0028">Amino-acid biosynthesis</keyword>
<feature type="binding site" evidence="9">
    <location>
        <position position="171"/>
    </location>
    <ligand>
        <name>3-phosphoshikimate</name>
        <dbReference type="ChEBI" id="CHEBI:145989"/>
    </ligand>
</feature>
<comment type="function">
    <text evidence="1 9">Catalyzes the transfer of the enolpyruvyl moiety of phosphoenolpyruvate (PEP) to the 5-hydroxyl of shikimate-3-phosphate (S3P) to produce enolpyruvyl shikimate-3-phosphate and inorganic phosphate.</text>
</comment>
<dbReference type="FunFam" id="3.65.10.10:FF:000006">
    <property type="entry name" value="3-phosphoshikimate 1-carboxyvinyltransferase"/>
    <property type="match status" value="1"/>
</dbReference>
<feature type="domain" description="Enolpyruvate transferase" evidence="10">
    <location>
        <begin position="16"/>
        <end position="427"/>
    </location>
</feature>
<comment type="subcellular location">
    <subcellularLocation>
        <location evidence="9">Cytoplasm</location>
    </subcellularLocation>
</comment>
<feature type="binding site" evidence="9">
    <location>
        <position position="173"/>
    </location>
    <ligand>
        <name>3-phosphoshikimate</name>
        <dbReference type="ChEBI" id="CHEBI:145989"/>
    </ligand>
</feature>
<feature type="binding site" evidence="9">
    <location>
        <position position="126"/>
    </location>
    <ligand>
        <name>phosphoenolpyruvate</name>
        <dbReference type="ChEBI" id="CHEBI:58702"/>
    </ligand>
</feature>
<dbReference type="GO" id="GO:0009423">
    <property type="term" value="P:chorismate biosynthetic process"/>
    <property type="evidence" value="ECO:0007669"/>
    <property type="project" value="UniProtKB-UniRule"/>
</dbReference>
<feature type="binding site" evidence="9">
    <location>
        <position position="350"/>
    </location>
    <ligand>
        <name>phosphoenolpyruvate</name>
        <dbReference type="ChEBI" id="CHEBI:58702"/>
    </ligand>
</feature>
<dbReference type="InterPro" id="IPR006264">
    <property type="entry name" value="EPSP_synthase"/>
</dbReference>
<dbReference type="EMBL" id="JAUBDJ010000001">
    <property type="protein sequence ID" value="MDW0115552.1"/>
    <property type="molecule type" value="Genomic_DNA"/>
</dbReference>
<sequence length="437" mass="46367">MTVGELKTIQFDKPVVAGSLKVPGDKSISHRAIMLGSIATGKTTVKGFLEGEDCLRTIDIFRQLGVSIERNGTDVLIESPGIHQWKTPVGELYAGNSGTTARLLLGILSGSSVNSVLTGDDSLSKRPMKRVTNPLQAMGASISGASEGDFLPLSIKGGALKGIDYEMPVASAQVKSAILFAGLNAEGITVVRESAISRDHTERMFKQFGANIQQDGNAVSLQSGQELKGTDVVVPGDISSAAFFMAAAAMIKGSSIKFIDVGLNPTRTGIIKVLEKMGASVEILEQYGENEEPYGIIRVSNSQLKGIVIEGDIIPTLIDELPIIALLATQAEGVTIIKDAEELRVKETDRIAAVTNELIKLGAEIEATEDGMIIKGPTPLKGSNLKSYGDHRLGMMAAIAALITEGPVEIENPSCIAISYPNFFEQLSDLIKKGEDE</sequence>
<evidence type="ECO:0000256" key="9">
    <source>
        <dbReference type="HAMAP-Rule" id="MF_00210"/>
    </source>
</evidence>
<feature type="binding site" evidence="9">
    <location>
        <position position="346"/>
    </location>
    <ligand>
        <name>3-phosphoshikimate</name>
        <dbReference type="ChEBI" id="CHEBI:145989"/>
    </ligand>
</feature>
<dbReference type="InterPro" id="IPR023193">
    <property type="entry name" value="EPSP_synthase_CS"/>
</dbReference>
<feature type="active site" description="Proton acceptor" evidence="9">
    <location>
        <position position="319"/>
    </location>
</feature>
<feature type="binding site" evidence="9">
    <location>
        <position position="26"/>
    </location>
    <ligand>
        <name>phosphoenolpyruvate</name>
        <dbReference type="ChEBI" id="CHEBI:58702"/>
    </ligand>
</feature>
<dbReference type="PANTHER" id="PTHR21090:SF5">
    <property type="entry name" value="PENTAFUNCTIONAL AROM POLYPEPTIDE"/>
    <property type="match status" value="1"/>
</dbReference>
<dbReference type="InterPro" id="IPR013792">
    <property type="entry name" value="RNA3'P_cycl/enolpyr_Trfase_a/b"/>
</dbReference>
<dbReference type="Pfam" id="PF00275">
    <property type="entry name" value="EPSP_synthase"/>
    <property type="match status" value="1"/>
</dbReference>
<dbReference type="AlphaFoldDB" id="A0AAW9A466"/>
<dbReference type="InterPro" id="IPR036968">
    <property type="entry name" value="Enolpyruvate_Tfrase_sf"/>
</dbReference>
<organism evidence="11 12">
    <name type="scientific">Sporosarcina thermotolerans</name>
    <dbReference type="NCBI Taxonomy" id="633404"/>
    <lineage>
        <taxon>Bacteria</taxon>
        <taxon>Bacillati</taxon>
        <taxon>Bacillota</taxon>
        <taxon>Bacilli</taxon>
        <taxon>Bacillales</taxon>
        <taxon>Caryophanaceae</taxon>
        <taxon>Sporosarcina</taxon>
    </lineage>
</organism>
<evidence type="ECO:0000313" key="11">
    <source>
        <dbReference type="EMBL" id="MDW0115552.1"/>
    </source>
</evidence>